<gene>
    <name evidence="5" type="ORF">GH714_009259</name>
</gene>
<keyword evidence="1" id="KW-0175">Coiled coil</keyword>
<dbReference type="PANTHER" id="PTHR23054:SF26">
    <property type="entry name" value="ELECTRON TRANSPORTER"/>
    <property type="match status" value="1"/>
</dbReference>
<accession>A0A6A6MH84</accession>
<evidence type="ECO:0000259" key="3">
    <source>
        <dbReference type="Pfam" id="PF04784"/>
    </source>
</evidence>
<dbReference type="Pfam" id="PF14389">
    <property type="entry name" value="Lzipper-MIP1"/>
    <property type="match status" value="1"/>
</dbReference>
<feature type="compositionally biased region" description="Polar residues" evidence="2">
    <location>
        <begin position="59"/>
        <end position="91"/>
    </location>
</feature>
<feature type="domain" description="Ternary complex factor MIP1 leucine-zipper" evidence="4">
    <location>
        <begin position="88"/>
        <end position="168"/>
    </location>
</feature>
<evidence type="ECO:0008006" key="7">
    <source>
        <dbReference type="Google" id="ProtNLM"/>
    </source>
</evidence>
<protein>
    <recommendedName>
        <fullName evidence="7">DUF547 domain-containing protein</fullName>
    </recommendedName>
</protein>
<feature type="region of interest" description="Disordered" evidence="2">
    <location>
        <begin position="1"/>
        <end position="91"/>
    </location>
</feature>
<dbReference type="Proteomes" id="UP000467840">
    <property type="component" value="Chromosome 15"/>
</dbReference>
<dbReference type="EMBL" id="JAAGAX010000005">
    <property type="protein sequence ID" value="KAF2313100.1"/>
    <property type="molecule type" value="Genomic_DNA"/>
</dbReference>
<keyword evidence="6" id="KW-1185">Reference proteome</keyword>
<evidence type="ECO:0000256" key="2">
    <source>
        <dbReference type="SAM" id="MobiDB-lite"/>
    </source>
</evidence>
<comment type="caution">
    <text evidence="5">The sequence shown here is derived from an EMBL/GenBank/DDBJ whole genome shotgun (WGS) entry which is preliminary data.</text>
</comment>
<evidence type="ECO:0000313" key="6">
    <source>
        <dbReference type="Proteomes" id="UP000467840"/>
    </source>
</evidence>
<feature type="domain" description="DUF547" evidence="3">
    <location>
        <begin position="372"/>
        <end position="510"/>
    </location>
</feature>
<name>A0A6A6MH84_HEVBR</name>
<reference evidence="5 6" key="1">
    <citation type="journal article" date="2020" name="Mol. Plant">
        <title>The Chromosome-Based Rubber Tree Genome Provides New Insights into Spurge Genome Evolution and Rubber Biosynthesis.</title>
        <authorList>
            <person name="Liu J."/>
            <person name="Shi C."/>
            <person name="Shi C.C."/>
            <person name="Li W."/>
            <person name="Zhang Q.J."/>
            <person name="Zhang Y."/>
            <person name="Li K."/>
            <person name="Lu H.F."/>
            <person name="Shi C."/>
            <person name="Zhu S.T."/>
            <person name="Xiao Z.Y."/>
            <person name="Nan H."/>
            <person name="Yue Y."/>
            <person name="Zhu X.G."/>
            <person name="Wu Y."/>
            <person name="Hong X.N."/>
            <person name="Fan G.Y."/>
            <person name="Tong Y."/>
            <person name="Zhang D."/>
            <person name="Mao C.L."/>
            <person name="Liu Y.L."/>
            <person name="Hao S.J."/>
            <person name="Liu W.Q."/>
            <person name="Lv M.Q."/>
            <person name="Zhang H.B."/>
            <person name="Liu Y."/>
            <person name="Hu-Tang G.R."/>
            <person name="Wang J.P."/>
            <person name="Wang J.H."/>
            <person name="Sun Y.H."/>
            <person name="Ni S.B."/>
            <person name="Chen W.B."/>
            <person name="Zhang X.C."/>
            <person name="Jiao Y.N."/>
            <person name="Eichler E.E."/>
            <person name="Li G.H."/>
            <person name="Liu X."/>
            <person name="Gao L.Z."/>
        </authorList>
    </citation>
    <scope>NUCLEOTIDE SEQUENCE [LARGE SCALE GENOMIC DNA]</scope>
    <source>
        <strain evidence="6">cv. GT1</strain>
        <tissue evidence="5">Leaf</tissue>
    </source>
</reference>
<dbReference type="AlphaFoldDB" id="A0A6A6MH84"/>
<feature type="coiled-coil region" evidence="1">
    <location>
        <begin position="92"/>
        <end position="158"/>
    </location>
</feature>
<dbReference type="Pfam" id="PF04784">
    <property type="entry name" value="DUF547"/>
    <property type="match status" value="1"/>
</dbReference>
<evidence type="ECO:0000313" key="5">
    <source>
        <dbReference type="EMBL" id="KAF2313100.1"/>
    </source>
</evidence>
<feature type="compositionally biased region" description="Acidic residues" evidence="2">
    <location>
        <begin position="1"/>
        <end position="11"/>
    </location>
</feature>
<evidence type="ECO:0000259" key="4">
    <source>
        <dbReference type="Pfam" id="PF14389"/>
    </source>
</evidence>
<dbReference type="InterPro" id="IPR006869">
    <property type="entry name" value="DUF547"/>
</dbReference>
<sequence length="598" mass="67887">MDVFSVDEDEDATKKRQNGISWPPPHANVRHRRSKSASERNLEVSRGGALRSIKKDQNGTHMSPLSTRAFRTQSPLRDHPTCTNKNTSSNHRASLEKDIDLLQLRLQQEKSMRMMLERAMGRASSTLSPGHRHFANQTKELIAEIELLEEEVTNREQHVLSLYRSIFENCVSQAPSEQNSGVASPAHTKQVSRKHPSIISSAFCSSKKFPLRPLQALVSISESGKRSSKASDSPSFLGKSNVHFEKTCFDRIRALEKIPYMEKTSMLRTLKDHLYQCPSKLSEDMVRCMAAVYCWLHSAASVPGKNRSPILSRSSTNVVIPRHGIGEDRDWSCKSMVEVSWISTDRSQFSHASYAISTYRVLVEQLERVTVSQMENNVQIAFWINVYNALVMHAYLAFGIPHSSLRRLGLFHKAAYNIDGHIISANAIEQSIFGFRTPRVGKWLETILSAALRKKSSEERQLISSKFGLSDVQPLVCFALCTGAFSDPVLRVYTASSVKEELEVAKREFLQTNTVVKKSRRVFLPKLIERFAKEASINSDDLLKWITENVDKKLHDSIQKCIDRKSNKKASHVIEWLPYSSRFQYVFSKELTEKPSWA</sequence>
<dbReference type="InterPro" id="IPR025757">
    <property type="entry name" value="MIP1_Leuzipper"/>
</dbReference>
<proteinExistence type="predicted"/>
<evidence type="ECO:0000256" key="1">
    <source>
        <dbReference type="SAM" id="Coils"/>
    </source>
</evidence>
<dbReference type="PANTHER" id="PTHR23054">
    <property type="entry name" value="TERNARY COMPLEX FACTOR MIP1, LEUCINE-ZIPPER-RELATED"/>
    <property type="match status" value="1"/>
</dbReference>
<organism evidence="5 6">
    <name type="scientific">Hevea brasiliensis</name>
    <name type="common">Para rubber tree</name>
    <name type="synonym">Siphonia brasiliensis</name>
    <dbReference type="NCBI Taxonomy" id="3981"/>
    <lineage>
        <taxon>Eukaryota</taxon>
        <taxon>Viridiplantae</taxon>
        <taxon>Streptophyta</taxon>
        <taxon>Embryophyta</taxon>
        <taxon>Tracheophyta</taxon>
        <taxon>Spermatophyta</taxon>
        <taxon>Magnoliopsida</taxon>
        <taxon>eudicotyledons</taxon>
        <taxon>Gunneridae</taxon>
        <taxon>Pentapetalae</taxon>
        <taxon>rosids</taxon>
        <taxon>fabids</taxon>
        <taxon>Malpighiales</taxon>
        <taxon>Euphorbiaceae</taxon>
        <taxon>Crotonoideae</taxon>
        <taxon>Micrandreae</taxon>
        <taxon>Hevea</taxon>
    </lineage>
</organism>